<reference evidence="2 3" key="1">
    <citation type="submission" date="2020-03" db="EMBL/GenBank/DDBJ databases">
        <title>Draft genome of Streptomyces sp. ventii, isolated from the Axial Seamount in the Pacific Ocean, and resequencing of the two type strains Streptomyces lonarensis strain NCL 716 and Streptomyces bohaiensis strain 11A07.</title>
        <authorList>
            <person name="Loughran R.M."/>
            <person name="Pfannmuller K.M."/>
            <person name="Wasson B.J."/>
            <person name="Deadmond M.C."/>
            <person name="Paddock B.E."/>
            <person name="Koyack M.J."/>
            <person name="Gallegos D.A."/>
            <person name="Mitchell E.A."/>
            <person name="Ushijima B."/>
            <person name="Saw J.H."/>
            <person name="Mcphail K.L."/>
            <person name="Videau P."/>
        </authorList>
    </citation>
    <scope>NUCLEOTIDE SEQUENCE [LARGE SCALE GENOMIC DNA]</scope>
    <source>
        <strain evidence="3">5675061</strain>
    </source>
</reference>
<dbReference type="Gene3D" id="1.20.140.10">
    <property type="entry name" value="Butyryl-CoA Dehydrogenase, subunit A, domain 3"/>
    <property type="match status" value="1"/>
</dbReference>
<keyword evidence="3" id="KW-1185">Reference proteome</keyword>
<feature type="compositionally biased region" description="Pro residues" evidence="1">
    <location>
        <begin position="7"/>
        <end position="19"/>
    </location>
</feature>
<dbReference type="Proteomes" id="UP000746503">
    <property type="component" value="Unassembled WGS sequence"/>
</dbReference>
<dbReference type="EMBL" id="JAAVJB010000368">
    <property type="protein sequence ID" value="NJP69115.1"/>
    <property type="molecule type" value="Genomic_DNA"/>
</dbReference>
<organism evidence="2 3">
    <name type="scientific">Streptomyces spiramenti</name>
    <dbReference type="NCBI Taxonomy" id="2720606"/>
    <lineage>
        <taxon>Bacteria</taxon>
        <taxon>Bacillati</taxon>
        <taxon>Actinomycetota</taxon>
        <taxon>Actinomycetes</taxon>
        <taxon>Kitasatosporales</taxon>
        <taxon>Streptomycetaceae</taxon>
        <taxon>Streptomyces</taxon>
    </lineage>
</organism>
<protein>
    <recommendedName>
        <fullName evidence="4">Acyl-CoA dehydrogenase/oxidase C-terminal domain-containing protein</fullName>
    </recommendedName>
</protein>
<accession>A0ABX1AS01</accession>
<gene>
    <name evidence="2" type="ORF">HCJ92_23230</name>
</gene>
<dbReference type="InterPro" id="IPR036250">
    <property type="entry name" value="AcylCo_DH-like_C"/>
</dbReference>
<evidence type="ECO:0000256" key="1">
    <source>
        <dbReference type="SAM" id="MobiDB-lite"/>
    </source>
</evidence>
<dbReference type="RefSeq" id="WP_167935580.1">
    <property type="nucleotide sequence ID" value="NZ_JAAVJB010000368.1"/>
</dbReference>
<sequence>MSFLAAPPAPHPPPPPTAAPPATGRDGAEPAGAPAALLTRLHADVLPGVLPAGPGGHVLLPEQLVVRCDRFTTPGGPVRRGGPAEELVGHLRTGVGPERLVALRVTGAGPAPGPEGDAWAAGLVGVRLAVAEAALRRATDRLAHRSVAGTATLSLPMVRALVADAAATVAEARSLSALVAAPATPGSAAGAGLLRRAHRALDQCGRTTLHLLGAVGFLADGPGAALRASELLGDAYAPARNTSEAS</sequence>
<feature type="region of interest" description="Disordered" evidence="1">
    <location>
        <begin position="1"/>
        <end position="31"/>
    </location>
</feature>
<proteinExistence type="predicted"/>
<name>A0ABX1AS01_9ACTN</name>
<evidence type="ECO:0000313" key="2">
    <source>
        <dbReference type="EMBL" id="NJP69115.1"/>
    </source>
</evidence>
<comment type="caution">
    <text evidence="2">The sequence shown here is derived from an EMBL/GenBank/DDBJ whole genome shotgun (WGS) entry which is preliminary data.</text>
</comment>
<evidence type="ECO:0000313" key="3">
    <source>
        <dbReference type="Proteomes" id="UP000746503"/>
    </source>
</evidence>
<evidence type="ECO:0008006" key="4">
    <source>
        <dbReference type="Google" id="ProtNLM"/>
    </source>
</evidence>
<dbReference type="SUPFAM" id="SSF47203">
    <property type="entry name" value="Acyl-CoA dehydrogenase C-terminal domain-like"/>
    <property type="match status" value="1"/>
</dbReference>